<feature type="region of interest" description="Disordered" evidence="1">
    <location>
        <begin position="122"/>
        <end position="153"/>
    </location>
</feature>
<keyword evidence="2" id="KW-0472">Membrane</keyword>
<feature type="transmembrane region" description="Helical" evidence="2">
    <location>
        <begin position="64"/>
        <end position="85"/>
    </location>
</feature>
<keyword evidence="4" id="KW-1185">Reference proteome</keyword>
<dbReference type="Proteomes" id="UP000623608">
    <property type="component" value="Unassembled WGS sequence"/>
</dbReference>
<name>A0A919TT96_9ACTN</name>
<evidence type="ECO:0000256" key="1">
    <source>
        <dbReference type="SAM" id="MobiDB-lite"/>
    </source>
</evidence>
<keyword evidence="2" id="KW-0812">Transmembrane</keyword>
<comment type="caution">
    <text evidence="3">The sequence shown here is derived from an EMBL/GenBank/DDBJ whole genome shotgun (WGS) entry which is preliminary data.</text>
</comment>
<dbReference type="EMBL" id="BOMY01000033">
    <property type="protein sequence ID" value="GIF22293.1"/>
    <property type="molecule type" value="Genomic_DNA"/>
</dbReference>
<keyword evidence="2" id="KW-1133">Transmembrane helix</keyword>
<accession>A0A919TT96</accession>
<proteinExistence type="predicted"/>
<gene>
    <name evidence="3" type="ORF">Ate02nite_50230</name>
</gene>
<evidence type="ECO:0000313" key="4">
    <source>
        <dbReference type="Proteomes" id="UP000623608"/>
    </source>
</evidence>
<dbReference type="RefSeq" id="WP_203809607.1">
    <property type="nucleotide sequence ID" value="NZ_BOMY01000033.1"/>
</dbReference>
<dbReference type="AlphaFoldDB" id="A0A919TT96"/>
<sequence length="153" mass="15857">MRRPVVGILVATVAAMVVVLVAGGPDRGTVALMLLVVVPFLIAFGGGSDAGWRASPPEPDTPWWARLMFLPAVLGQVAVVVVVTWQVVTSAVGGAVVSGIALIPLALVAAWRSWQLSLRLSPRTNRARTPPPPGAQTEPRGDVGVRSDGSPLA</sequence>
<evidence type="ECO:0000313" key="3">
    <source>
        <dbReference type="EMBL" id="GIF22293.1"/>
    </source>
</evidence>
<feature type="transmembrane region" description="Helical" evidence="2">
    <location>
        <begin position="5"/>
        <end position="24"/>
    </location>
</feature>
<protein>
    <submittedName>
        <fullName evidence="3">Uncharacterized protein</fullName>
    </submittedName>
</protein>
<reference evidence="3" key="1">
    <citation type="submission" date="2021-01" db="EMBL/GenBank/DDBJ databases">
        <title>Whole genome shotgun sequence of Actinoplanes tereljensis NBRC 105297.</title>
        <authorList>
            <person name="Komaki H."/>
            <person name="Tamura T."/>
        </authorList>
    </citation>
    <scope>NUCLEOTIDE SEQUENCE</scope>
    <source>
        <strain evidence="3">NBRC 105297</strain>
    </source>
</reference>
<organism evidence="3 4">
    <name type="scientific">Paractinoplanes tereljensis</name>
    <dbReference type="NCBI Taxonomy" id="571912"/>
    <lineage>
        <taxon>Bacteria</taxon>
        <taxon>Bacillati</taxon>
        <taxon>Actinomycetota</taxon>
        <taxon>Actinomycetes</taxon>
        <taxon>Micromonosporales</taxon>
        <taxon>Micromonosporaceae</taxon>
        <taxon>Paractinoplanes</taxon>
    </lineage>
</organism>
<feature type="transmembrane region" description="Helical" evidence="2">
    <location>
        <begin position="30"/>
        <end position="52"/>
    </location>
</feature>
<evidence type="ECO:0000256" key="2">
    <source>
        <dbReference type="SAM" id="Phobius"/>
    </source>
</evidence>
<feature type="transmembrane region" description="Helical" evidence="2">
    <location>
        <begin position="91"/>
        <end position="111"/>
    </location>
</feature>